<protein>
    <recommendedName>
        <fullName evidence="6">Ribosomal RNA small subunit methyltransferase G</fullName>
        <ecNumber evidence="6">2.1.1.170</ecNumber>
    </recommendedName>
    <alternativeName>
        <fullName evidence="6">16S rRNA 7-methylguanosine methyltransferase</fullName>
        <shortName evidence="6">16S rRNA m7G methyltransferase</shortName>
    </alternativeName>
</protein>
<dbReference type="InterPro" id="IPR003682">
    <property type="entry name" value="rRNA_ssu_MeTfrase_G"/>
</dbReference>
<feature type="binding site" evidence="6">
    <location>
        <position position="79"/>
    </location>
    <ligand>
        <name>S-adenosyl-L-methionine</name>
        <dbReference type="ChEBI" id="CHEBI:59789"/>
    </ligand>
</feature>
<dbReference type="NCBIfam" id="TIGR00138">
    <property type="entry name" value="rsmG_gidB"/>
    <property type="match status" value="1"/>
</dbReference>
<keyword evidence="3 6" id="KW-0489">Methyltransferase</keyword>
<dbReference type="GO" id="GO:0008168">
    <property type="term" value="F:methyltransferase activity"/>
    <property type="evidence" value="ECO:0007669"/>
    <property type="project" value="UniProtKB-KW"/>
</dbReference>
<comment type="similarity">
    <text evidence="6">Belongs to the methyltransferase superfamily. RNA methyltransferase RsmG family.</text>
</comment>
<dbReference type="GO" id="GO:0032259">
    <property type="term" value="P:methylation"/>
    <property type="evidence" value="ECO:0007669"/>
    <property type="project" value="UniProtKB-KW"/>
</dbReference>
<dbReference type="Gene3D" id="3.40.50.150">
    <property type="entry name" value="Vaccinia Virus protein VP39"/>
    <property type="match status" value="1"/>
</dbReference>
<keyword evidence="5 6" id="KW-0949">S-adenosyl-L-methionine</keyword>
<dbReference type="Pfam" id="PF02527">
    <property type="entry name" value="GidB"/>
    <property type="match status" value="1"/>
</dbReference>
<dbReference type="PIRSF" id="PIRSF003078">
    <property type="entry name" value="GidB"/>
    <property type="match status" value="1"/>
</dbReference>
<organism evidence="7 8">
    <name type="scientific">Caldimonas aquatica</name>
    <dbReference type="NCBI Taxonomy" id="376175"/>
    <lineage>
        <taxon>Bacteria</taxon>
        <taxon>Pseudomonadati</taxon>
        <taxon>Pseudomonadota</taxon>
        <taxon>Betaproteobacteria</taxon>
        <taxon>Burkholderiales</taxon>
        <taxon>Sphaerotilaceae</taxon>
        <taxon>Caldimonas</taxon>
    </lineage>
</organism>
<feature type="binding site" evidence="6">
    <location>
        <position position="139"/>
    </location>
    <ligand>
        <name>S-adenosyl-L-methionine</name>
        <dbReference type="ChEBI" id="CHEBI:59789"/>
    </ligand>
</feature>
<sequence length="210" mass="22688">MAVAAEALRVPLSPVQRDQLTRYLDLLLKWNRVYNLTAVRDPAEALTHHLLDSLAIVPSLRRRLPGTARLLDVGSGGGLPGVVVAIACPEWHVTCVDAVAKKATFIQQVAVELALPHLHGVHSRVESLPSANADLIVSRAFASLRDFTTCTAAHLAPGGTWVAMKGKEPLDEMRDLPPGVEVFHVEHLAVPGLEADRCLVWLRPAAQVHG</sequence>
<reference evidence="7" key="1">
    <citation type="submission" date="2022-10" db="EMBL/GenBank/DDBJ databases">
        <title>Complete genome sequence of Schlegelella aquatica LMG 23380.</title>
        <authorList>
            <person name="Musilova J."/>
            <person name="Kourilova X."/>
            <person name="Bezdicek M."/>
            <person name="Hermankova K."/>
            <person name="Obruca S."/>
            <person name="Sedlar K."/>
        </authorList>
    </citation>
    <scope>NUCLEOTIDE SEQUENCE</scope>
    <source>
        <strain evidence="7">LMG 23380</strain>
    </source>
</reference>
<comment type="caution">
    <text evidence="6">Lacks conserved residue(s) required for the propagation of feature annotation.</text>
</comment>
<dbReference type="SUPFAM" id="SSF53335">
    <property type="entry name" value="S-adenosyl-L-methionine-dependent methyltransferases"/>
    <property type="match status" value="1"/>
</dbReference>
<evidence type="ECO:0000256" key="6">
    <source>
        <dbReference type="HAMAP-Rule" id="MF_00074"/>
    </source>
</evidence>
<gene>
    <name evidence="6 7" type="primary">rsmG</name>
    <name evidence="7" type="ORF">OMP39_15130</name>
</gene>
<dbReference type="CDD" id="cd02440">
    <property type="entry name" value="AdoMet_MTases"/>
    <property type="match status" value="1"/>
</dbReference>
<accession>A0ABY6MSK3</accession>
<evidence type="ECO:0000256" key="3">
    <source>
        <dbReference type="ARBA" id="ARBA00022603"/>
    </source>
</evidence>
<evidence type="ECO:0000256" key="4">
    <source>
        <dbReference type="ARBA" id="ARBA00022679"/>
    </source>
</evidence>
<evidence type="ECO:0000256" key="2">
    <source>
        <dbReference type="ARBA" id="ARBA00022552"/>
    </source>
</evidence>
<comment type="function">
    <text evidence="6">Specifically methylates the N7 position of guanine in position 527 of 16S rRNA.</text>
</comment>
<dbReference type="InterPro" id="IPR029063">
    <property type="entry name" value="SAM-dependent_MTases_sf"/>
</dbReference>
<dbReference type="EMBL" id="CP110257">
    <property type="protein sequence ID" value="UZD54975.1"/>
    <property type="molecule type" value="Genomic_DNA"/>
</dbReference>
<keyword evidence="2 6" id="KW-0698">rRNA processing</keyword>
<name>A0ABY6MSK3_9BURK</name>
<dbReference type="HAMAP" id="MF_00074">
    <property type="entry name" value="16SrRNA_methyltr_G"/>
    <property type="match status" value="1"/>
</dbReference>
<dbReference type="PANTHER" id="PTHR31760">
    <property type="entry name" value="S-ADENOSYL-L-METHIONINE-DEPENDENT METHYLTRANSFERASES SUPERFAMILY PROTEIN"/>
    <property type="match status" value="1"/>
</dbReference>
<evidence type="ECO:0000256" key="1">
    <source>
        <dbReference type="ARBA" id="ARBA00022490"/>
    </source>
</evidence>
<comment type="subcellular location">
    <subcellularLocation>
        <location evidence="6">Cytoplasm</location>
    </subcellularLocation>
</comment>
<evidence type="ECO:0000256" key="5">
    <source>
        <dbReference type="ARBA" id="ARBA00022691"/>
    </source>
</evidence>
<keyword evidence="1 6" id="KW-0963">Cytoplasm</keyword>
<proteinExistence type="inferred from homology"/>
<keyword evidence="4 6" id="KW-0808">Transferase</keyword>
<dbReference type="PANTHER" id="PTHR31760:SF0">
    <property type="entry name" value="S-ADENOSYL-L-METHIONINE-DEPENDENT METHYLTRANSFERASES SUPERFAMILY PROTEIN"/>
    <property type="match status" value="1"/>
</dbReference>
<evidence type="ECO:0000313" key="8">
    <source>
        <dbReference type="Proteomes" id="UP001163266"/>
    </source>
</evidence>
<dbReference type="Proteomes" id="UP001163266">
    <property type="component" value="Chromosome"/>
</dbReference>
<feature type="binding site" evidence="6">
    <location>
        <begin position="125"/>
        <end position="126"/>
    </location>
    <ligand>
        <name>S-adenosyl-L-methionine</name>
        <dbReference type="ChEBI" id="CHEBI:59789"/>
    </ligand>
</feature>
<keyword evidence="8" id="KW-1185">Reference proteome</keyword>
<evidence type="ECO:0000313" key="7">
    <source>
        <dbReference type="EMBL" id="UZD54975.1"/>
    </source>
</evidence>
<comment type="catalytic activity">
    <reaction evidence="6">
        <text>guanosine(527) in 16S rRNA + S-adenosyl-L-methionine = N(7)-methylguanosine(527) in 16S rRNA + S-adenosyl-L-homocysteine</text>
        <dbReference type="Rhea" id="RHEA:42732"/>
        <dbReference type="Rhea" id="RHEA-COMP:10209"/>
        <dbReference type="Rhea" id="RHEA-COMP:10210"/>
        <dbReference type="ChEBI" id="CHEBI:57856"/>
        <dbReference type="ChEBI" id="CHEBI:59789"/>
        <dbReference type="ChEBI" id="CHEBI:74269"/>
        <dbReference type="ChEBI" id="CHEBI:74480"/>
        <dbReference type="EC" id="2.1.1.170"/>
    </reaction>
</comment>
<dbReference type="RefSeq" id="WP_264892676.1">
    <property type="nucleotide sequence ID" value="NZ_CP110257.1"/>
</dbReference>
<dbReference type="EC" id="2.1.1.170" evidence="6"/>
<feature type="binding site" evidence="6">
    <location>
        <position position="74"/>
    </location>
    <ligand>
        <name>S-adenosyl-L-methionine</name>
        <dbReference type="ChEBI" id="CHEBI:59789"/>
    </ligand>
</feature>